<gene>
    <name evidence="4" type="ORF">ANCCAN_16517</name>
</gene>
<dbReference type="InterPro" id="IPR036291">
    <property type="entry name" value="NAD(P)-bd_dom_sf"/>
</dbReference>
<keyword evidence="2" id="KW-0560">Oxidoreductase</keyword>
<evidence type="ECO:0000256" key="3">
    <source>
        <dbReference type="RuleBase" id="RU000363"/>
    </source>
</evidence>
<dbReference type="InterPro" id="IPR002347">
    <property type="entry name" value="SDR_fam"/>
</dbReference>
<keyword evidence="1" id="KW-0521">NADP</keyword>
<dbReference type="GO" id="GO:0005737">
    <property type="term" value="C:cytoplasm"/>
    <property type="evidence" value="ECO:0007669"/>
    <property type="project" value="TreeGrafter"/>
</dbReference>
<evidence type="ECO:0000313" key="4">
    <source>
        <dbReference type="EMBL" id="RCN37586.1"/>
    </source>
</evidence>
<dbReference type="Proteomes" id="UP000252519">
    <property type="component" value="Unassembled WGS sequence"/>
</dbReference>
<reference evidence="4 5" key="1">
    <citation type="submission" date="2014-10" db="EMBL/GenBank/DDBJ databases">
        <title>Draft genome of the hookworm Ancylostoma caninum.</title>
        <authorList>
            <person name="Mitreva M."/>
        </authorList>
    </citation>
    <scope>NUCLEOTIDE SEQUENCE [LARGE SCALE GENOMIC DNA]</scope>
    <source>
        <strain evidence="4 5">Baltimore</strain>
    </source>
</reference>
<evidence type="ECO:0000256" key="2">
    <source>
        <dbReference type="ARBA" id="ARBA00023002"/>
    </source>
</evidence>
<name>A0A368FZG9_ANCCA</name>
<dbReference type="InterPro" id="IPR051468">
    <property type="entry name" value="Fungal_SecMetab_SDRs"/>
</dbReference>
<dbReference type="Gene3D" id="3.40.50.720">
    <property type="entry name" value="NAD(P)-binding Rossmann-like Domain"/>
    <property type="match status" value="1"/>
</dbReference>
<keyword evidence="5" id="KW-1185">Reference proteome</keyword>
<proteinExistence type="inferred from homology"/>
<dbReference type="STRING" id="29170.A0A368FZG9"/>
<dbReference type="CDD" id="cd05325">
    <property type="entry name" value="carb_red_sniffer_like_SDR_c"/>
    <property type="match status" value="1"/>
</dbReference>
<dbReference type="PANTHER" id="PTHR43544">
    <property type="entry name" value="SHORT-CHAIN DEHYDROGENASE/REDUCTASE"/>
    <property type="match status" value="1"/>
</dbReference>
<dbReference type="PRINTS" id="PR00081">
    <property type="entry name" value="GDHRDH"/>
</dbReference>
<dbReference type="Pfam" id="PF00106">
    <property type="entry name" value="adh_short"/>
    <property type="match status" value="1"/>
</dbReference>
<dbReference type="GO" id="GO:0016491">
    <property type="term" value="F:oxidoreductase activity"/>
    <property type="evidence" value="ECO:0007669"/>
    <property type="project" value="UniProtKB-KW"/>
</dbReference>
<dbReference type="OrthoDB" id="7289984at2759"/>
<dbReference type="EMBL" id="JOJR01000458">
    <property type="protein sequence ID" value="RCN37586.1"/>
    <property type="molecule type" value="Genomic_DNA"/>
</dbReference>
<dbReference type="PRINTS" id="PR00080">
    <property type="entry name" value="SDRFAMILY"/>
</dbReference>
<dbReference type="SUPFAM" id="SSF51735">
    <property type="entry name" value="NAD(P)-binding Rossmann-fold domains"/>
    <property type="match status" value="1"/>
</dbReference>
<evidence type="ECO:0000313" key="5">
    <source>
        <dbReference type="Proteomes" id="UP000252519"/>
    </source>
</evidence>
<protein>
    <submittedName>
        <fullName evidence="4">Oxidoreductase, short chain dehydrogenase/reductase family protein</fullName>
    </submittedName>
</protein>
<accession>A0A368FZG9</accession>
<comment type="caution">
    <text evidence="4">The sequence shown here is derived from an EMBL/GenBank/DDBJ whole genome shotgun (WGS) entry which is preliminary data.</text>
</comment>
<organism evidence="4 5">
    <name type="scientific">Ancylostoma caninum</name>
    <name type="common">Dog hookworm</name>
    <dbReference type="NCBI Taxonomy" id="29170"/>
    <lineage>
        <taxon>Eukaryota</taxon>
        <taxon>Metazoa</taxon>
        <taxon>Ecdysozoa</taxon>
        <taxon>Nematoda</taxon>
        <taxon>Chromadorea</taxon>
        <taxon>Rhabditida</taxon>
        <taxon>Rhabditina</taxon>
        <taxon>Rhabditomorpha</taxon>
        <taxon>Strongyloidea</taxon>
        <taxon>Ancylostomatidae</taxon>
        <taxon>Ancylostomatinae</taxon>
        <taxon>Ancylostoma</taxon>
    </lineage>
</organism>
<dbReference type="PANTHER" id="PTHR43544:SF7">
    <property type="entry name" value="NADB-LER2"/>
    <property type="match status" value="1"/>
</dbReference>
<evidence type="ECO:0000256" key="1">
    <source>
        <dbReference type="ARBA" id="ARBA00022857"/>
    </source>
</evidence>
<sequence length="250" mass="27108">MAPYSVLVTGANRGIGLGLVKEFLKNKEIQHVIATARDPSAAKELNAITDKRLSILQLEVTCDNSIKSLCTQVEKIVGDRGLTILLNNAGILLEYHTNQEPKRADLIKNFDVNVASVAVITQTFLPLLRKAAAQLSTDEFSSSRAAIVNISSYLGSISGNVWGSTPRGFLAYTTSKSALNSLMKSMSIDLKPDHILVAMFCPGWVQTDMGGEGAQITIEESLKDLVPSILKLSDEHHGGYFNRDLTAISF</sequence>
<dbReference type="AlphaFoldDB" id="A0A368FZG9"/>
<comment type="similarity">
    <text evidence="3">Belongs to the short-chain dehydrogenases/reductases (SDR) family.</text>
</comment>